<keyword evidence="9" id="KW-1185">Reference proteome</keyword>
<dbReference type="SUPFAM" id="SSF109604">
    <property type="entry name" value="HD-domain/PDEase-like"/>
    <property type="match status" value="1"/>
</dbReference>
<dbReference type="PANTHER" id="PTHR35795">
    <property type="entry name" value="SLR1885 PROTEIN"/>
    <property type="match status" value="1"/>
</dbReference>
<comment type="catalytic activity">
    <reaction evidence="6">
        <text>P(1),P(4)-bis(5'-adenosyl) tetraphosphate + H2O = 2 ADP + 2 H(+)</text>
        <dbReference type="Rhea" id="RHEA:24252"/>
        <dbReference type="ChEBI" id="CHEBI:15377"/>
        <dbReference type="ChEBI" id="CHEBI:15378"/>
        <dbReference type="ChEBI" id="CHEBI:58141"/>
        <dbReference type="ChEBI" id="CHEBI:456216"/>
        <dbReference type="EC" id="3.6.1.41"/>
    </reaction>
</comment>
<keyword evidence="3" id="KW-0547">Nucleotide-binding</keyword>
<evidence type="ECO:0000256" key="4">
    <source>
        <dbReference type="ARBA" id="ARBA00022801"/>
    </source>
</evidence>
<dbReference type="Proteomes" id="UP000238634">
    <property type="component" value="Unassembled WGS sequence"/>
</dbReference>
<dbReference type="GO" id="GO:0046872">
    <property type="term" value="F:metal ion binding"/>
    <property type="evidence" value="ECO:0007669"/>
    <property type="project" value="UniProtKB-KW"/>
</dbReference>
<protein>
    <recommendedName>
        <fullName evidence="1">bis(5'-nucleosyl)-tetraphosphatase (symmetrical)</fullName>
        <ecNumber evidence="1">3.6.1.41</ecNumber>
    </recommendedName>
</protein>
<sequence length="210" mass="23624">MSQSLNPLAPPTHPDQREIILNWLKANVPDTRVRHILRVEEMAIELANCHGLDAGKAAKAGLMHDLAKFFKPLRLLQMAQKEGLTLDSVDIANPHLLHAEVGAIVARDQFGVFDPDILQAICDHTLGSPGMSALSCVVYLADGLEPGRGDTPELEELRHLSRQDLDQAIWRLADYSLRHLLDARHLIHPRTVLTRNWFLQKGFKRSPRKH</sequence>
<dbReference type="EC" id="3.6.1.41" evidence="1"/>
<dbReference type="GO" id="GO:0000166">
    <property type="term" value="F:nucleotide binding"/>
    <property type="evidence" value="ECO:0007669"/>
    <property type="project" value="UniProtKB-KW"/>
</dbReference>
<dbReference type="CDD" id="cd00077">
    <property type="entry name" value="HDc"/>
    <property type="match status" value="1"/>
</dbReference>
<dbReference type="Gene3D" id="1.10.3210.10">
    <property type="entry name" value="Hypothetical protein af1432"/>
    <property type="match status" value="1"/>
</dbReference>
<dbReference type="InterPro" id="IPR051094">
    <property type="entry name" value="Diverse_Catalytic_Enzymes"/>
</dbReference>
<proteinExistence type="predicted"/>
<dbReference type="STRING" id="1920490.GCA_001895925_01469"/>
<accession>A0A2T1DLT5</accession>
<evidence type="ECO:0000313" key="9">
    <source>
        <dbReference type="Proteomes" id="UP000238634"/>
    </source>
</evidence>
<dbReference type="PANTHER" id="PTHR35795:SF1">
    <property type="entry name" value="BIS(5'-NUCLEOSYL)-TETRAPHOSPHATASE, SYMMETRICAL"/>
    <property type="match status" value="1"/>
</dbReference>
<evidence type="ECO:0000313" key="8">
    <source>
        <dbReference type="EMBL" id="PSB21467.1"/>
    </source>
</evidence>
<evidence type="ECO:0000256" key="5">
    <source>
        <dbReference type="ARBA" id="ARBA00023004"/>
    </source>
</evidence>
<organism evidence="8 9">
    <name type="scientific">Phormidesmis priestleyi ULC007</name>
    <dbReference type="NCBI Taxonomy" id="1920490"/>
    <lineage>
        <taxon>Bacteria</taxon>
        <taxon>Bacillati</taxon>
        <taxon>Cyanobacteriota</taxon>
        <taxon>Cyanophyceae</taxon>
        <taxon>Leptolyngbyales</taxon>
        <taxon>Leptolyngbyaceae</taxon>
        <taxon>Phormidesmis</taxon>
    </lineage>
</organism>
<dbReference type="NCBIfam" id="TIGR00488">
    <property type="entry name" value="bis(5'-nucleosyl)-tetraphosphatase (symmetrical) YqeK"/>
    <property type="match status" value="1"/>
</dbReference>
<dbReference type="AlphaFoldDB" id="A0A2T1DLT5"/>
<name>A0A2T1DLT5_9CYAN</name>
<evidence type="ECO:0000259" key="7">
    <source>
        <dbReference type="PROSITE" id="PS51831"/>
    </source>
</evidence>
<evidence type="ECO:0000256" key="6">
    <source>
        <dbReference type="ARBA" id="ARBA00049417"/>
    </source>
</evidence>
<keyword evidence="4" id="KW-0378">Hydrolase</keyword>
<dbReference type="Pfam" id="PF01966">
    <property type="entry name" value="HD"/>
    <property type="match status" value="1"/>
</dbReference>
<dbReference type="InterPro" id="IPR005249">
    <property type="entry name" value="YqeK"/>
</dbReference>
<dbReference type="InterPro" id="IPR006674">
    <property type="entry name" value="HD_domain"/>
</dbReference>
<comment type="caution">
    <text evidence="8">The sequence shown here is derived from an EMBL/GenBank/DDBJ whole genome shotgun (WGS) entry which is preliminary data.</text>
</comment>
<dbReference type="EMBL" id="PVWG01000002">
    <property type="protein sequence ID" value="PSB21467.1"/>
    <property type="molecule type" value="Genomic_DNA"/>
</dbReference>
<evidence type="ECO:0000256" key="1">
    <source>
        <dbReference type="ARBA" id="ARBA00012506"/>
    </source>
</evidence>
<reference evidence="8 9" key="2">
    <citation type="submission" date="2018-03" db="EMBL/GenBank/DDBJ databases">
        <title>The ancient ancestry and fast evolution of plastids.</title>
        <authorList>
            <person name="Moore K.R."/>
            <person name="Magnabosco C."/>
            <person name="Momper L."/>
            <person name="Gold D.A."/>
            <person name="Bosak T."/>
            <person name="Fournier G.P."/>
        </authorList>
    </citation>
    <scope>NUCLEOTIDE SEQUENCE [LARGE SCALE GENOMIC DNA]</scope>
    <source>
        <strain evidence="8 9">ULC007</strain>
    </source>
</reference>
<dbReference type="GO" id="GO:0008803">
    <property type="term" value="F:bis(5'-nucleosyl)-tetraphosphatase (symmetrical) activity"/>
    <property type="evidence" value="ECO:0007669"/>
    <property type="project" value="UniProtKB-EC"/>
</dbReference>
<evidence type="ECO:0000256" key="3">
    <source>
        <dbReference type="ARBA" id="ARBA00022741"/>
    </source>
</evidence>
<gene>
    <name evidence="8" type="ORF">C7B65_02440</name>
</gene>
<dbReference type="PROSITE" id="PS51831">
    <property type="entry name" value="HD"/>
    <property type="match status" value="1"/>
</dbReference>
<keyword evidence="2" id="KW-0479">Metal-binding</keyword>
<dbReference type="InterPro" id="IPR003607">
    <property type="entry name" value="HD/PDEase_dom"/>
</dbReference>
<evidence type="ECO:0000256" key="2">
    <source>
        <dbReference type="ARBA" id="ARBA00022723"/>
    </source>
</evidence>
<dbReference type="OrthoDB" id="5295945at2"/>
<reference evidence="8 9" key="1">
    <citation type="submission" date="2018-02" db="EMBL/GenBank/DDBJ databases">
        <authorList>
            <person name="Cohen D.B."/>
            <person name="Kent A.D."/>
        </authorList>
    </citation>
    <scope>NUCLEOTIDE SEQUENCE [LARGE SCALE GENOMIC DNA]</scope>
    <source>
        <strain evidence="8 9">ULC007</strain>
    </source>
</reference>
<feature type="domain" description="HD" evidence="7">
    <location>
        <begin position="32"/>
        <end position="147"/>
    </location>
</feature>
<keyword evidence="5" id="KW-0408">Iron</keyword>
<dbReference type="SMART" id="SM00471">
    <property type="entry name" value="HDc"/>
    <property type="match status" value="1"/>
</dbReference>
<dbReference type="RefSeq" id="WP_073069323.1">
    <property type="nucleotide sequence ID" value="NZ_MPPI01000002.1"/>
</dbReference>